<keyword evidence="8 11" id="KW-0472">Membrane</keyword>
<comment type="caution">
    <text evidence="12">The sequence shown here is derived from an EMBL/GenBank/DDBJ whole genome shotgun (WGS) entry which is preliminary data.</text>
</comment>
<keyword evidence="4 11" id="KW-0812">Transmembrane</keyword>
<sequence length="250" mass="28933">MSFLFSFLCKLPQIQFHETIRAFSLTNEELAQKRGGKKDFENCRKSCKFLLEQMEKKRFPWRPVALTVFFLLVTAFVIDLILHEGFKYSVTHQFMQKTGISHVLKQAWTKITLYSGIAFSWLAINIPLYYAKVCELCGPYLRLLVQKLEWIGLKVLELLQPAIVYLQQQLPILLQWIQTKAPIVLAAVQDNLTVAWNYISSLTDSVLVVILPYLVEAWETLSFYSIIFWESVEPAISSAWLWLKTSVGTT</sequence>
<comment type="subcellular location">
    <subcellularLocation>
        <location evidence="1">Endoplasmic reticulum membrane</location>
        <topology evidence="1">Multi-pass membrane protein</topology>
    </subcellularLocation>
</comment>
<evidence type="ECO:0000256" key="2">
    <source>
        <dbReference type="ARBA" id="ARBA00007984"/>
    </source>
</evidence>
<evidence type="ECO:0000256" key="3">
    <source>
        <dbReference type="ARBA" id="ARBA00011720"/>
    </source>
</evidence>
<evidence type="ECO:0000256" key="1">
    <source>
        <dbReference type="ARBA" id="ARBA00004477"/>
    </source>
</evidence>
<evidence type="ECO:0000256" key="8">
    <source>
        <dbReference type="ARBA" id="ARBA00023136"/>
    </source>
</evidence>
<feature type="transmembrane region" description="Helical" evidence="11">
    <location>
        <begin position="107"/>
        <end position="130"/>
    </location>
</feature>
<comment type="function">
    <text evidence="10">Critical mediator, in cooperation with CASP4, of endoplasmic reticulum-stress induced apoptosis. Required or the activation of CASP4 following endoplasmic reticulum stress.</text>
</comment>
<dbReference type="GO" id="GO:0006915">
    <property type="term" value="P:apoptotic process"/>
    <property type="evidence" value="ECO:0007669"/>
    <property type="project" value="UniProtKB-KW"/>
</dbReference>
<evidence type="ECO:0000256" key="5">
    <source>
        <dbReference type="ARBA" id="ARBA00022703"/>
    </source>
</evidence>
<dbReference type="Proteomes" id="UP000230750">
    <property type="component" value="Unassembled WGS sequence"/>
</dbReference>
<gene>
    <name evidence="12" type="ORF">BSL78_27645</name>
</gene>
<evidence type="ECO:0000256" key="6">
    <source>
        <dbReference type="ARBA" id="ARBA00022824"/>
    </source>
</evidence>
<evidence type="ECO:0000256" key="11">
    <source>
        <dbReference type="SAM" id="Phobius"/>
    </source>
</evidence>
<dbReference type="STRING" id="307972.A0A2G8JIG8"/>
<evidence type="ECO:0000313" key="13">
    <source>
        <dbReference type="Proteomes" id="UP000230750"/>
    </source>
</evidence>
<protein>
    <submittedName>
        <fullName evidence="12">Putative transmembrane protein</fullName>
    </submittedName>
</protein>
<organism evidence="12 13">
    <name type="scientific">Stichopus japonicus</name>
    <name type="common">Sea cucumber</name>
    <dbReference type="NCBI Taxonomy" id="307972"/>
    <lineage>
        <taxon>Eukaryota</taxon>
        <taxon>Metazoa</taxon>
        <taxon>Echinodermata</taxon>
        <taxon>Eleutherozoa</taxon>
        <taxon>Echinozoa</taxon>
        <taxon>Holothuroidea</taxon>
        <taxon>Aspidochirotacea</taxon>
        <taxon>Aspidochirotida</taxon>
        <taxon>Stichopodidae</taxon>
        <taxon>Apostichopus</taxon>
    </lineage>
</organism>
<dbReference type="GO" id="GO:0005794">
    <property type="term" value="C:Golgi apparatus"/>
    <property type="evidence" value="ECO:0007669"/>
    <property type="project" value="TreeGrafter"/>
</dbReference>
<keyword evidence="6" id="KW-0256">Endoplasmic reticulum</keyword>
<dbReference type="EMBL" id="MRZV01001879">
    <property type="protein sequence ID" value="PIK35531.1"/>
    <property type="molecule type" value="Genomic_DNA"/>
</dbReference>
<accession>A0A2G8JIG8</accession>
<evidence type="ECO:0000256" key="4">
    <source>
        <dbReference type="ARBA" id="ARBA00022692"/>
    </source>
</evidence>
<evidence type="ECO:0000313" key="12">
    <source>
        <dbReference type="EMBL" id="PIK35531.1"/>
    </source>
</evidence>
<dbReference type="PANTHER" id="PTHR13448:SF0">
    <property type="entry name" value="TRANSMEMBRANE PROTEIN 214"/>
    <property type="match status" value="1"/>
</dbReference>
<dbReference type="InterPro" id="IPR019308">
    <property type="entry name" value="TMEM214"/>
</dbReference>
<keyword evidence="9" id="KW-0325">Glycoprotein</keyword>
<comment type="similarity">
    <text evidence="2">Belongs to the TMEM214 family.</text>
</comment>
<keyword evidence="5" id="KW-0053">Apoptosis</keyword>
<dbReference type="PANTHER" id="PTHR13448">
    <property type="entry name" value="TRANSMEMBRANE PROTEIN 214"/>
    <property type="match status" value="1"/>
</dbReference>
<name>A0A2G8JIG8_STIJA</name>
<comment type="subunit">
    <text evidence="3">Constitutively interacts with CASP4; required for the localization of procaspase 4 to the ER.</text>
</comment>
<dbReference type="GO" id="GO:0005789">
    <property type="term" value="C:endoplasmic reticulum membrane"/>
    <property type="evidence" value="ECO:0007669"/>
    <property type="project" value="UniProtKB-SubCell"/>
</dbReference>
<evidence type="ECO:0000256" key="10">
    <source>
        <dbReference type="ARBA" id="ARBA00024938"/>
    </source>
</evidence>
<dbReference type="Pfam" id="PF10151">
    <property type="entry name" value="TMEM214"/>
    <property type="match status" value="1"/>
</dbReference>
<keyword evidence="7 11" id="KW-1133">Transmembrane helix</keyword>
<evidence type="ECO:0000256" key="7">
    <source>
        <dbReference type="ARBA" id="ARBA00022989"/>
    </source>
</evidence>
<evidence type="ECO:0000256" key="9">
    <source>
        <dbReference type="ARBA" id="ARBA00023180"/>
    </source>
</evidence>
<reference evidence="12 13" key="1">
    <citation type="journal article" date="2017" name="PLoS Biol.">
        <title>The sea cucumber genome provides insights into morphological evolution and visceral regeneration.</title>
        <authorList>
            <person name="Zhang X."/>
            <person name="Sun L."/>
            <person name="Yuan J."/>
            <person name="Sun Y."/>
            <person name="Gao Y."/>
            <person name="Zhang L."/>
            <person name="Li S."/>
            <person name="Dai H."/>
            <person name="Hamel J.F."/>
            <person name="Liu C."/>
            <person name="Yu Y."/>
            <person name="Liu S."/>
            <person name="Lin W."/>
            <person name="Guo K."/>
            <person name="Jin S."/>
            <person name="Xu P."/>
            <person name="Storey K.B."/>
            <person name="Huan P."/>
            <person name="Zhang T."/>
            <person name="Zhou Y."/>
            <person name="Zhang J."/>
            <person name="Lin C."/>
            <person name="Li X."/>
            <person name="Xing L."/>
            <person name="Huo D."/>
            <person name="Sun M."/>
            <person name="Wang L."/>
            <person name="Mercier A."/>
            <person name="Li F."/>
            <person name="Yang H."/>
            <person name="Xiang J."/>
        </authorList>
    </citation>
    <scope>NUCLEOTIDE SEQUENCE [LARGE SCALE GENOMIC DNA]</scope>
    <source>
        <strain evidence="12">Shaxun</strain>
        <tissue evidence="12">Muscle</tissue>
    </source>
</reference>
<keyword evidence="13" id="KW-1185">Reference proteome</keyword>
<feature type="transmembrane region" description="Helical" evidence="11">
    <location>
        <begin position="64"/>
        <end position="86"/>
    </location>
</feature>
<proteinExistence type="inferred from homology"/>
<dbReference type="AlphaFoldDB" id="A0A2G8JIG8"/>
<dbReference type="OrthoDB" id="10022292at2759"/>